<proteinExistence type="predicted"/>
<accession>A0A7G6W0S4</accession>
<dbReference type="NCBIfam" id="NF045579">
    <property type="entry name" value="rhamnoside_JR"/>
    <property type="match status" value="1"/>
</dbReference>
<evidence type="ECO:0000313" key="4">
    <source>
        <dbReference type="EMBL" id="QNE07589.1"/>
    </source>
</evidence>
<dbReference type="GO" id="GO:0004553">
    <property type="term" value="F:hydrolase activity, hydrolyzing O-glycosyl compounds"/>
    <property type="evidence" value="ECO:0007669"/>
    <property type="project" value="UniProtKB-ARBA"/>
</dbReference>
<evidence type="ECO:0000256" key="2">
    <source>
        <dbReference type="ARBA" id="ARBA00022801"/>
    </source>
</evidence>
<dbReference type="InterPro" id="IPR054593">
    <property type="entry name" value="Beta-mannosidase-like_N2"/>
</dbReference>
<keyword evidence="1" id="KW-0732">Signal</keyword>
<dbReference type="Pfam" id="PF17132">
    <property type="entry name" value="Glyco_hydro_106"/>
    <property type="match status" value="1"/>
</dbReference>
<geneLocation type="plasmid" evidence="4 5">
    <name>plas1</name>
</geneLocation>
<keyword evidence="2 4" id="KW-0378">Hydrolase</keyword>
<evidence type="ECO:0000256" key="1">
    <source>
        <dbReference type="ARBA" id="ARBA00022729"/>
    </source>
</evidence>
<reference evidence="4 5" key="1">
    <citation type="submission" date="2020-08" db="EMBL/GenBank/DDBJ databases">
        <authorList>
            <person name="Liu G."/>
            <person name="Sun C."/>
        </authorList>
    </citation>
    <scope>NUCLEOTIDE SEQUENCE [LARGE SCALE GENOMIC DNA]</scope>
    <source>
        <strain evidence="4 5">OT19</strain>
        <plasmid evidence="4 5">plas1</plasmid>
    </source>
</reference>
<dbReference type="SUPFAM" id="SSF49785">
    <property type="entry name" value="Galactose-binding domain-like"/>
    <property type="match status" value="1"/>
</dbReference>
<protein>
    <submittedName>
        <fullName evidence="4">Glycoside hydrolase</fullName>
    </submittedName>
</protein>
<dbReference type="Pfam" id="PF22666">
    <property type="entry name" value="Glyco_hydro_2_N2"/>
    <property type="match status" value="1"/>
</dbReference>
<evidence type="ECO:0000313" key="5">
    <source>
        <dbReference type="Proteomes" id="UP000515297"/>
    </source>
</evidence>
<dbReference type="Proteomes" id="UP000515297">
    <property type="component" value="Plasmid plas1"/>
</dbReference>
<keyword evidence="4" id="KW-0614">Plasmid</keyword>
<gene>
    <name evidence="4" type="ORF">H4O24_15575</name>
</gene>
<name>A0A7G6W0S4_9SPHN</name>
<dbReference type="EMBL" id="CP060053">
    <property type="protein sequence ID" value="QNE07589.1"/>
    <property type="molecule type" value="Genomic_DNA"/>
</dbReference>
<dbReference type="InterPro" id="IPR008979">
    <property type="entry name" value="Galactose-bd-like_sf"/>
</dbReference>
<feature type="domain" description="Beta-mannosidase-like galactose-binding" evidence="3">
    <location>
        <begin position="997"/>
        <end position="1067"/>
    </location>
</feature>
<sequence>MLALSACAATGNPELLSPPAVQPATGDTLVEGFRSPPKDARPRTWWHWMNGNISQDGIAKDLAWMDEIGLGGVQMFDVGLQVPQVVDERITYMTPEWKAAFRLAATEAERRGLEFAIASSPGWSETGGPWVAPADAMKKLVWSEVRASGGTPVGTLPAPPTVTGPFQSQGFHDAFAALEEGGNHAAKPRFYRDIAVLAVPANVSAPLPTPQIRIAGAASDGAALFDGDLDTGVAVPKGEEAFVEYDYPRAVTVRSAQTLIAKATMPFSGPSVAMALQAYRDGAWRDVVDIPVTEVPTTLAFQPVTARRFRLRLTPAVPQMSNMGAPEEGAAPPPFAAALGAAAAQPYDLRLFSLSGEARVNRFESKAGFATEPDYYALGDIADGASGPAPGDIIDVTRFLTADGTLDWVPPAGQWTVLRMGYSLLGTTNHPAAPEATGLEVDKYDAAAVRRYLDHYLGLYADALGEDLSQQDKIDAILTDSIEAGEANWTPEMTAQFRRLRGYDPLPWMPALTGMIVESREATDRFLYDYRRTLAELLAQAHYGTIADVAHASGLKVYGEALEDHRPGLGDDMAMRKHADYPMAAMWTYARDAGPAATYVADIKGAASVANLYGREAVAAESMTSALAYWAHAPRDLKRVMDLELVTGVNRPVIHTSVHQPTDDAPGLSLLIFGQFFNRHESWAPLARPWMDYIARSSFLLQQGRHGADVAYFHGEEAPLTSLYGDSPVADAPTGHGYDFVNADALNDVLSVEGGMLVTPSGMRYRLLYLGGSSRMMTLPTLRRIEALVREGAVVAGNRPEASPSLGDDPHEFASVAARLWSGASAGNGRVITADNADDALAQLNVTPRFAYAGGDGAQIDFLQRHLNDGDLFFVVNRRNRAETGEARFRVTGKRPTLWHAETGEIENVSYRMEGDRTVVPLALDAEEAVFVVFREDTGETSANIAARQTVKAGTIDTPWSVAFQEGRGAPASTVMTTLTPLNENADESIRYFSGVASYRNRFDTPVGWAEGAPLWLDLGEVNDIAEVRVNGQQAGGIWHAPWRIDIGHLARAGANDIEIRVANRWINRLIGDAQPGVEEKIGFTVLPTYAADAPLRPSGLVGPVTLLVER</sequence>
<evidence type="ECO:0000259" key="3">
    <source>
        <dbReference type="Pfam" id="PF22666"/>
    </source>
</evidence>
<dbReference type="AlphaFoldDB" id="A0A7G6W0S4"/>
<organism evidence="4 5">
    <name type="scientific">Croceicoccus marinus</name>
    <dbReference type="NCBI Taxonomy" id="450378"/>
    <lineage>
        <taxon>Bacteria</taxon>
        <taxon>Pseudomonadati</taxon>
        <taxon>Pseudomonadota</taxon>
        <taxon>Alphaproteobacteria</taxon>
        <taxon>Sphingomonadales</taxon>
        <taxon>Erythrobacteraceae</taxon>
        <taxon>Croceicoccus</taxon>
    </lineage>
</organism>
<dbReference type="PANTHER" id="PTHR43817">
    <property type="entry name" value="GLYCOSYL HYDROLASE"/>
    <property type="match status" value="1"/>
</dbReference>
<dbReference type="Gene3D" id="2.60.120.260">
    <property type="entry name" value="Galactose-binding domain-like"/>
    <property type="match status" value="1"/>
</dbReference>
<dbReference type="PANTHER" id="PTHR43817:SF1">
    <property type="entry name" value="HYDROLASE, FAMILY 43, PUTATIVE (AFU_ORTHOLOGUE AFUA_3G01660)-RELATED"/>
    <property type="match status" value="1"/>
</dbReference>